<dbReference type="GO" id="GO:0005794">
    <property type="term" value="C:Golgi apparatus"/>
    <property type="evidence" value="ECO:0007669"/>
    <property type="project" value="TreeGrafter"/>
</dbReference>
<name>A0A4Q4TU11_9PEZI</name>
<accession>A0A4Q4TU11</accession>
<protein>
    <submittedName>
        <fullName evidence="2">Uncharacterized protein</fullName>
    </submittedName>
</protein>
<keyword evidence="1" id="KW-1133">Transmembrane helix</keyword>
<sequence>MMESQQPVKPGLMRRFLLATSEIFSKKWPRLFFLAVTFQSAICIAFEAYTFGRFQGGLADMSQPNWTNNHAVQAELKTIPTFLCLFLLGFLYELVLVWDALQAKNTIQVIGLCISNLALLVYTAIQIEQIREAIGNLSAAGAFTDGEVWRDVRPVLVCVPCIFAAVTIAMSVIAWKLYQEFAWDILKHIGADYRMKKRFLYYQVYIALLKFDFFFFIGFTVQFLVVVTGKSDIEIGLTAAAIPVTIGILLFAAYFTRHEIKLGMISIIVLYLGGLSYFIFKLSRIYNPYHEQDYTPVRKSLTTFTVLTILLIVLTIINALICMFNFGKGLKQHLQTSHRQDPDKDTVSYSLNDVKQTPLPSRMTID</sequence>
<keyword evidence="3" id="KW-1185">Reference proteome</keyword>
<feature type="transmembrane region" description="Helical" evidence="1">
    <location>
        <begin position="300"/>
        <end position="326"/>
    </location>
</feature>
<feature type="transmembrane region" description="Helical" evidence="1">
    <location>
        <begin position="199"/>
        <end position="223"/>
    </location>
</feature>
<evidence type="ECO:0000256" key="1">
    <source>
        <dbReference type="SAM" id="Phobius"/>
    </source>
</evidence>
<dbReference type="AlphaFoldDB" id="A0A4Q4TU11"/>
<dbReference type="InterPro" id="IPR040410">
    <property type="entry name" value="UPF0658_Golgi"/>
</dbReference>
<dbReference type="OrthoDB" id="2448307at2759"/>
<dbReference type="EMBL" id="QJNU01000009">
    <property type="protein sequence ID" value="RYP11005.1"/>
    <property type="molecule type" value="Genomic_DNA"/>
</dbReference>
<dbReference type="PANTHER" id="PTHR34391:SF1">
    <property type="entry name" value="UPF0658 GOLGI APPARATUS MEMBRANE PROTEIN C1952.10C-RELATED"/>
    <property type="match status" value="1"/>
</dbReference>
<evidence type="ECO:0000313" key="2">
    <source>
        <dbReference type="EMBL" id="RYP11005.1"/>
    </source>
</evidence>
<feature type="transmembrane region" description="Helical" evidence="1">
    <location>
        <begin position="235"/>
        <end position="255"/>
    </location>
</feature>
<feature type="transmembrane region" description="Helical" evidence="1">
    <location>
        <begin position="31"/>
        <end position="51"/>
    </location>
</feature>
<keyword evidence="1" id="KW-0472">Membrane</keyword>
<gene>
    <name evidence="2" type="ORF">DL764_000302</name>
</gene>
<proteinExistence type="predicted"/>
<dbReference type="Proteomes" id="UP000293360">
    <property type="component" value="Unassembled WGS sequence"/>
</dbReference>
<evidence type="ECO:0000313" key="3">
    <source>
        <dbReference type="Proteomes" id="UP000293360"/>
    </source>
</evidence>
<organism evidence="2 3">
    <name type="scientific">Monosporascus ibericus</name>
    <dbReference type="NCBI Taxonomy" id="155417"/>
    <lineage>
        <taxon>Eukaryota</taxon>
        <taxon>Fungi</taxon>
        <taxon>Dikarya</taxon>
        <taxon>Ascomycota</taxon>
        <taxon>Pezizomycotina</taxon>
        <taxon>Sordariomycetes</taxon>
        <taxon>Xylariomycetidae</taxon>
        <taxon>Xylariales</taxon>
        <taxon>Xylariales incertae sedis</taxon>
        <taxon>Monosporascus</taxon>
    </lineage>
</organism>
<comment type="caution">
    <text evidence="2">The sequence shown here is derived from an EMBL/GenBank/DDBJ whole genome shotgun (WGS) entry which is preliminary data.</text>
</comment>
<feature type="transmembrane region" description="Helical" evidence="1">
    <location>
        <begin position="262"/>
        <end position="280"/>
    </location>
</feature>
<reference evidence="2 3" key="1">
    <citation type="submission" date="2018-06" db="EMBL/GenBank/DDBJ databases">
        <title>Complete Genomes of Monosporascus.</title>
        <authorList>
            <person name="Robinson A.J."/>
            <person name="Natvig D.O."/>
        </authorList>
    </citation>
    <scope>NUCLEOTIDE SEQUENCE [LARGE SCALE GENOMIC DNA]</scope>
    <source>
        <strain evidence="2 3">CBS 110550</strain>
    </source>
</reference>
<feature type="transmembrane region" description="Helical" evidence="1">
    <location>
        <begin position="154"/>
        <end position="178"/>
    </location>
</feature>
<keyword evidence="1" id="KW-0812">Transmembrane</keyword>
<dbReference type="PANTHER" id="PTHR34391">
    <property type="entry name" value="UPF0658 GOLGI APPARATUS MEMBRANE PROTEIN C1952.10C-RELATED"/>
    <property type="match status" value="1"/>
</dbReference>
<feature type="transmembrane region" description="Helical" evidence="1">
    <location>
        <begin position="79"/>
        <end position="97"/>
    </location>
</feature>
<feature type="transmembrane region" description="Helical" evidence="1">
    <location>
        <begin position="109"/>
        <end position="127"/>
    </location>
</feature>